<dbReference type="Gramene" id="ONIVA09G11710.1">
    <property type="protein sequence ID" value="ONIVA09G11710.1"/>
    <property type="gene ID" value="ONIVA09G11710"/>
</dbReference>
<organism evidence="3">
    <name type="scientific">Oryza nivara</name>
    <name type="common">Indian wild rice</name>
    <name type="synonym">Oryza sativa f. spontanea</name>
    <dbReference type="NCBI Taxonomy" id="4536"/>
    <lineage>
        <taxon>Eukaryota</taxon>
        <taxon>Viridiplantae</taxon>
        <taxon>Streptophyta</taxon>
        <taxon>Embryophyta</taxon>
        <taxon>Tracheophyta</taxon>
        <taxon>Spermatophyta</taxon>
        <taxon>Magnoliopsida</taxon>
        <taxon>Liliopsida</taxon>
        <taxon>Poales</taxon>
        <taxon>Poaceae</taxon>
        <taxon>BOP clade</taxon>
        <taxon>Oryzoideae</taxon>
        <taxon>Oryzeae</taxon>
        <taxon>Oryzinae</taxon>
        <taxon>Oryza</taxon>
    </lineage>
</organism>
<reference evidence="3" key="1">
    <citation type="submission" date="2015-04" db="UniProtKB">
        <authorList>
            <consortium name="EnsemblPlants"/>
        </authorList>
    </citation>
    <scope>IDENTIFICATION</scope>
    <source>
        <strain evidence="3">SL10</strain>
    </source>
</reference>
<keyword evidence="4" id="KW-1185">Reference proteome</keyword>
<dbReference type="OMA" id="CAEATIA"/>
<dbReference type="Pfam" id="PF20241">
    <property type="entry name" value="DUF6598"/>
    <property type="match status" value="1"/>
</dbReference>
<feature type="compositionally biased region" description="Basic residues" evidence="1">
    <location>
        <begin position="27"/>
        <end position="40"/>
    </location>
</feature>
<name>A0A0E0IK68_ORYNI</name>
<dbReference type="InterPro" id="IPR046533">
    <property type="entry name" value="DUF6598"/>
</dbReference>
<reference evidence="3" key="2">
    <citation type="submission" date="2018-04" db="EMBL/GenBank/DDBJ databases">
        <title>OnivRS2 (Oryza nivara Reference Sequence Version 2).</title>
        <authorList>
            <person name="Zhang J."/>
            <person name="Kudrna D."/>
            <person name="Lee S."/>
            <person name="Talag J."/>
            <person name="Rajasekar S."/>
            <person name="Welchert J."/>
            <person name="Hsing Y.-I."/>
            <person name="Wing R.A."/>
        </authorList>
    </citation>
    <scope>NUCLEOTIDE SEQUENCE [LARGE SCALE GENOMIC DNA]</scope>
    <source>
        <strain evidence="3">SL10</strain>
    </source>
</reference>
<feature type="compositionally biased region" description="Acidic residues" evidence="1">
    <location>
        <begin position="44"/>
        <end position="61"/>
    </location>
</feature>
<feature type="domain" description="DUF6598" evidence="2">
    <location>
        <begin position="191"/>
        <end position="451"/>
    </location>
</feature>
<dbReference type="Proteomes" id="UP000006591">
    <property type="component" value="Chromosome 9"/>
</dbReference>
<dbReference type="EnsemblPlants" id="ONIVA09G11710.1">
    <property type="protein sequence ID" value="ONIVA09G11710.1"/>
    <property type="gene ID" value="ONIVA09G11710"/>
</dbReference>
<dbReference type="AlphaFoldDB" id="A0A0E0IK68"/>
<feature type="region of interest" description="Disordered" evidence="1">
    <location>
        <begin position="1"/>
        <end position="74"/>
    </location>
</feature>
<evidence type="ECO:0000313" key="3">
    <source>
        <dbReference type="EnsemblPlants" id="ONIVA09G11710.1"/>
    </source>
</evidence>
<evidence type="ECO:0000256" key="1">
    <source>
        <dbReference type="SAM" id="MobiDB-lite"/>
    </source>
</evidence>
<evidence type="ECO:0000259" key="2">
    <source>
        <dbReference type="Pfam" id="PF20241"/>
    </source>
</evidence>
<accession>A0A0E0IK68</accession>
<proteinExistence type="predicted"/>
<evidence type="ECO:0000313" key="4">
    <source>
        <dbReference type="Proteomes" id="UP000006591"/>
    </source>
</evidence>
<dbReference type="HOGENOM" id="CLU_030845_0_0_1"/>
<dbReference type="PANTHER" id="PTHR33065">
    <property type="entry name" value="OS07G0486400 PROTEIN"/>
    <property type="match status" value="1"/>
</dbReference>
<dbReference type="eggNOG" id="ENOG502R3B0">
    <property type="taxonomic scope" value="Eukaryota"/>
</dbReference>
<feature type="compositionally biased region" description="Basic and acidic residues" evidence="1">
    <location>
        <begin position="1"/>
        <end position="12"/>
    </location>
</feature>
<feature type="compositionally biased region" description="Low complexity" evidence="1">
    <location>
        <begin position="13"/>
        <end position="26"/>
    </location>
</feature>
<protein>
    <recommendedName>
        <fullName evidence="2">DUF6598 domain-containing protein</fullName>
    </recommendedName>
</protein>
<dbReference type="PANTHER" id="PTHR33065:SF177">
    <property type="entry name" value="OS08G0141000 PROTEIN"/>
    <property type="match status" value="1"/>
</dbReference>
<sequence length="467" mass="52098">MEMAEVDRKSDGKTAATGKGSSSGATARRRSRGRVLGKRRLQADDDEDEEEEAELEEEEERQDPKPASVQRVWTSADFEKSEGFLRFIGKTAEEYAASKAAFASRPRRIETGEEWEARVRKNIEEQDKAYEEMMRSQDEDESNWDYIAYRNSWNDTWSGSRGSFEDATRIPAMRFTHKPALGYYSASALDTLQIFSVKVAATSGGLQWPLDVFGIVSIRDSVDRNRNVVFHRTRDNCQTLTEQERNLVLVGPTRAVVLSMPDPLIIDVELKVKGTTESEDKRLSLLAVPLLCADKYYSHVLKSGSYTSKLSTVEFRLGYIAASVEATISVRVIRGSWPDGFHGQFAACTTGARFRHLARGDKLAGIQHEKIVLLDSSGDQNVVTVSGDGMIELSRRVVSVEKVGKLKVFVRAWEEVDHNNVVEQVKVFSPLDAGLSNGELDIGFCQLEVSVAWSLISENPVLAKSVL</sequence>